<keyword evidence="1" id="KW-0472">Membrane</keyword>
<keyword evidence="1" id="KW-1133">Transmembrane helix</keyword>
<proteinExistence type="predicted"/>
<keyword evidence="1" id="KW-0812">Transmembrane</keyword>
<dbReference type="EMBL" id="FUYL01000002">
    <property type="protein sequence ID" value="SKB30692.1"/>
    <property type="molecule type" value="Genomic_DNA"/>
</dbReference>
<evidence type="ECO:0000313" key="2">
    <source>
        <dbReference type="EMBL" id="SKB30692.1"/>
    </source>
</evidence>
<feature type="transmembrane region" description="Helical" evidence="1">
    <location>
        <begin position="65"/>
        <end position="87"/>
    </location>
</feature>
<dbReference type="Proteomes" id="UP000190339">
    <property type="component" value="Unassembled WGS sequence"/>
</dbReference>
<keyword evidence="3" id="KW-1185">Reference proteome</keyword>
<name>A0A1T5A6P4_9FLAO</name>
<organism evidence="2 3">
    <name type="scientific">Maribacter arcticus</name>
    <dbReference type="NCBI Taxonomy" id="561365"/>
    <lineage>
        <taxon>Bacteria</taxon>
        <taxon>Pseudomonadati</taxon>
        <taxon>Bacteroidota</taxon>
        <taxon>Flavobacteriia</taxon>
        <taxon>Flavobacteriales</taxon>
        <taxon>Flavobacteriaceae</taxon>
        <taxon>Maribacter</taxon>
    </lineage>
</organism>
<evidence type="ECO:0000256" key="1">
    <source>
        <dbReference type="SAM" id="Phobius"/>
    </source>
</evidence>
<feature type="transmembrane region" description="Helical" evidence="1">
    <location>
        <begin position="7"/>
        <end position="30"/>
    </location>
</feature>
<feature type="transmembrane region" description="Helical" evidence="1">
    <location>
        <begin position="36"/>
        <end position="58"/>
    </location>
</feature>
<dbReference type="AlphaFoldDB" id="A0A1T5A6P4"/>
<evidence type="ECO:0000313" key="3">
    <source>
        <dbReference type="Proteomes" id="UP000190339"/>
    </source>
</evidence>
<sequence length="93" mass="10634">MKVANRVVSILIITMNLYFFPYTIIIIKNIEGPIEYGYSIIPITISINILLITAVLTFKHRFSESLLLLVINGLGLIWVLFVLWLLLTVPLMD</sequence>
<reference evidence="3" key="1">
    <citation type="submission" date="2017-02" db="EMBL/GenBank/DDBJ databases">
        <authorList>
            <person name="Varghese N."/>
            <person name="Submissions S."/>
        </authorList>
    </citation>
    <scope>NUCLEOTIDE SEQUENCE [LARGE SCALE GENOMIC DNA]</scope>
    <source>
        <strain evidence="3">DSM 23546</strain>
    </source>
</reference>
<accession>A0A1T5A6P4</accession>
<gene>
    <name evidence="2" type="ORF">SAMN05660866_00641</name>
</gene>
<protein>
    <submittedName>
        <fullName evidence="2">Uncharacterized protein</fullName>
    </submittedName>
</protein>